<proteinExistence type="inferred from homology"/>
<dbReference type="Gene3D" id="6.10.250.2080">
    <property type="match status" value="1"/>
</dbReference>
<evidence type="ECO:0000256" key="6">
    <source>
        <dbReference type="ARBA" id="ARBA00022692"/>
    </source>
</evidence>
<evidence type="ECO:0000256" key="5">
    <source>
        <dbReference type="ARBA" id="ARBA00022475"/>
    </source>
</evidence>
<comment type="similarity">
    <text evidence="2">Belongs to the type III secretion exporter family.</text>
</comment>
<dbReference type="InterPro" id="IPR029025">
    <property type="entry name" value="T3SS_substrate_exporter_C"/>
</dbReference>
<feature type="transmembrane region" description="Helical" evidence="12">
    <location>
        <begin position="200"/>
        <end position="222"/>
    </location>
</feature>
<accession>A0A2T5G8Y3</accession>
<keyword evidence="13" id="KW-0969">Cilium</keyword>
<keyword evidence="10 12" id="KW-0472">Membrane</keyword>
<evidence type="ECO:0000256" key="3">
    <source>
        <dbReference type="ARBA" id="ARBA00021622"/>
    </source>
</evidence>
<keyword evidence="7" id="KW-1005">Bacterial flagellum biogenesis</keyword>
<dbReference type="GO" id="GO:0009306">
    <property type="term" value="P:protein secretion"/>
    <property type="evidence" value="ECO:0007669"/>
    <property type="project" value="InterPro"/>
</dbReference>
<keyword evidence="8" id="KW-0653">Protein transport</keyword>
<evidence type="ECO:0000256" key="2">
    <source>
        <dbReference type="ARBA" id="ARBA00010690"/>
    </source>
</evidence>
<organism evidence="13 14">
    <name type="scientific">Brockia lithotrophica</name>
    <dbReference type="NCBI Taxonomy" id="933949"/>
    <lineage>
        <taxon>Bacteria</taxon>
        <taxon>Bacillati</taxon>
        <taxon>Bacillota</taxon>
        <taxon>Bacilli</taxon>
        <taxon>Bacillales</taxon>
        <taxon>Bacillales Family X. Incertae Sedis</taxon>
        <taxon>Brockia</taxon>
    </lineage>
</organism>
<evidence type="ECO:0000256" key="1">
    <source>
        <dbReference type="ARBA" id="ARBA00004651"/>
    </source>
</evidence>
<dbReference type="Gene3D" id="3.40.1690.10">
    <property type="entry name" value="secretion proteins EscU"/>
    <property type="match status" value="1"/>
</dbReference>
<keyword evidence="13" id="KW-0966">Cell projection</keyword>
<dbReference type="Proteomes" id="UP000244016">
    <property type="component" value="Unassembled WGS sequence"/>
</dbReference>
<dbReference type="PANTHER" id="PTHR30531">
    <property type="entry name" value="FLAGELLAR BIOSYNTHETIC PROTEIN FLHB"/>
    <property type="match status" value="1"/>
</dbReference>
<evidence type="ECO:0000256" key="8">
    <source>
        <dbReference type="ARBA" id="ARBA00022927"/>
    </source>
</evidence>
<dbReference type="AlphaFoldDB" id="A0A2T5G8Y3"/>
<keyword evidence="5" id="KW-1003">Cell membrane</keyword>
<dbReference type="SUPFAM" id="SSF160544">
    <property type="entry name" value="EscU C-terminal domain-like"/>
    <property type="match status" value="1"/>
</dbReference>
<reference evidence="13 14" key="1">
    <citation type="submission" date="2017-08" db="EMBL/GenBank/DDBJ databases">
        <title>Burning lignite coal seam in the remote Altai Mountains harbors a hydrogen-driven thermophilic microbial community.</title>
        <authorList>
            <person name="Kadnikov V.V."/>
            <person name="Mardanov A.V."/>
            <person name="Ivasenko D."/>
            <person name="Beletsky A.V."/>
            <person name="Karnachuk O.V."/>
            <person name="Ravin N.V."/>
        </authorList>
    </citation>
    <scope>NUCLEOTIDE SEQUENCE [LARGE SCALE GENOMIC DNA]</scope>
    <source>
        <strain evidence="13">AL31</strain>
    </source>
</reference>
<keyword evidence="4" id="KW-0813">Transport</keyword>
<evidence type="ECO:0000256" key="12">
    <source>
        <dbReference type="SAM" id="Phobius"/>
    </source>
</evidence>
<evidence type="ECO:0000256" key="7">
    <source>
        <dbReference type="ARBA" id="ARBA00022795"/>
    </source>
</evidence>
<comment type="subcellular location">
    <subcellularLocation>
        <location evidence="1">Cell membrane</location>
        <topology evidence="1">Multi-pass membrane protein</topology>
    </subcellularLocation>
</comment>
<feature type="transmembrane region" description="Helical" evidence="12">
    <location>
        <begin position="156"/>
        <end position="180"/>
    </location>
</feature>
<keyword evidence="6 12" id="KW-0812">Transmembrane</keyword>
<dbReference type="Pfam" id="PF01312">
    <property type="entry name" value="Bac_export_2"/>
    <property type="match status" value="1"/>
</dbReference>
<feature type="transmembrane region" description="Helical" evidence="12">
    <location>
        <begin position="48"/>
        <end position="75"/>
    </location>
</feature>
<dbReference type="FunFam" id="3.40.1690.10:FF:000001">
    <property type="entry name" value="Flagellar biosynthetic protein FlhB"/>
    <property type="match status" value="1"/>
</dbReference>
<evidence type="ECO:0000313" key="13">
    <source>
        <dbReference type="EMBL" id="PTQ52653.1"/>
    </source>
</evidence>
<keyword evidence="13" id="KW-0282">Flagellum</keyword>
<evidence type="ECO:0000256" key="10">
    <source>
        <dbReference type="ARBA" id="ARBA00023136"/>
    </source>
</evidence>
<dbReference type="PANTHER" id="PTHR30531:SF12">
    <property type="entry name" value="FLAGELLAR BIOSYNTHETIC PROTEIN FLHB"/>
    <property type="match status" value="1"/>
</dbReference>
<keyword evidence="9 12" id="KW-1133">Transmembrane helix</keyword>
<protein>
    <recommendedName>
        <fullName evidence="3">Flagellar biosynthetic protein FlhB</fullName>
    </recommendedName>
</protein>
<evidence type="ECO:0000313" key="14">
    <source>
        <dbReference type="Proteomes" id="UP000244016"/>
    </source>
</evidence>
<dbReference type="PRINTS" id="PR00950">
    <property type="entry name" value="TYPE3IMSPROT"/>
</dbReference>
<feature type="transmembrane region" description="Helical" evidence="12">
    <location>
        <begin position="95"/>
        <end position="120"/>
    </location>
</feature>
<gene>
    <name evidence="13" type="ORF">BLITH_0832</name>
</gene>
<evidence type="ECO:0000256" key="11">
    <source>
        <dbReference type="ARBA" id="ARBA00023225"/>
    </source>
</evidence>
<evidence type="ECO:0000256" key="4">
    <source>
        <dbReference type="ARBA" id="ARBA00022448"/>
    </source>
</evidence>
<dbReference type="GO" id="GO:0044781">
    <property type="term" value="P:bacterial-type flagellum organization"/>
    <property type="evidence" value="ECO:0007669"/>
    <property type="project" value="UniProtKB-KW"/>
</dbReference>
<dbReference type="EMBL" id="PEBW01000002">
    <property type="protein sequence ID" value="PTQ52653.1"/>
    <property type="molecule type" value="Genomic_DNA"/>
</dbReference>
<dbReference type="InterPro" id="IPR006135">
    <property type="entry name" value="T3SS_substrate_exporter"/>
</dbReference>
<name>A0A2T5G8Y3_9BACL</name>
<keyword evidence="11" id="KW-1006">Bacterial flagellum protein export</keyword>
<evidence type="ECO:0000256" key="9">
    <source>
        <dbReference type="ARBA" id="ARBA00022989"/>
    </source>
</evidence>
<sequence>MRGAGESKVRFPYPVDLRFFAEEKTEPPTPRRREEARRKGQVARSHDLTVALSLLFAVFLISAGQRPLAAALAALFRRGLALSPGDTLAEGLRRIAELALPVGLLGGSFLLALFAFGILASAAQTGFVLSSEAVGFDLGRINPVQGLRRIFSLRSLVYLAFALLKSAGAVALAVFLFRGLLQDVRVPPDVETATAELTGASFRLLWSVGGLFLALALLDFAYQRFEHERGLRMSRTELKEELRKTEGDPLLRSRQRERMRSLARSRMIHAVPKADVVVTNPTHVAVALRYEAQAMQAPTVVAKGKGVVALRIREVAEEHGVPLVERPPLARLLYDRVPLGAQIPPDLYRAVAEVLAYAYRIRGRNVGERG</sequence>
<comment type="caution">
    <text evidence="13">The sequence shown here is derived from an EMBL/GenBank/DDBJ whole genome shotgun (WGS) entry which is preliminary data.</text>
</comment>
<dbReference type="GO" id="GO:0005886">
    <property type="term" value="C:plasma membrane"/>
    <property type="evidence" value="ECO:0007669"/>
    <property type="project" value="UniProtKB-SubCell"/>
</dbReference>